<dbReference type="Pfam" id="PF00008">
    <property type="entry name" value="EGF"/>
    <property type="match status" value="1"/>
</dbReference>
<proteinExistence type="predicted"/>
<dbReference type="SUPFAM" id="SSF49854">
    <property type="entry name" value="Spermadhesin, CUB domain"/>
    <property type="match status" value="1"/>
</dbReference>
<dbReference type="WBParaSite" id="PEQ_0000478601-mRNA-1">
    <property type="protein sequence ID" value="PEQ_0000478601-mRNA-1"/>
    <property type="gene ID" value="PEQ_0000478601"/>
</dbReference>
<reference evidence="4" key="1">
    <citation type="submission" date="2022-11" db="UniProtKB">
        <authorList>
            <consortium name="WormBaseParasite"/>
        </authorList>
    </citation>
    <scope>IDENTIFICATION</scope>
</reference>
<dbReference type="Gene3D" id="2.60.120.290">
    <property type="entry name" value="Spermadhesin, CUB domain"/>
    <property type="match status" value="1"/>
</dbReference>
<dbReference type="InterPro" id="IPR000742">
    <property type="entry name" value="EGF"/>
</dbReference>
<dbReference type="PROSITE" id="PS00022">
    <property type="entry name" value="EGF_1"/>
    <property type="match status" value="2"/>
</dbReference>
<keyword evidence="1" id="KW-1015">Disulfide bond</keyword>
<dbReference type="PROSITE" id="PS01186">
    <property type="entry name" value="EGF_2"/>
    <property type="match status" value="2"/>
</dbReference>
<dbReference type="InterPro" id="IPR050906">
    <property type="entry name" value="Notch_signaling"/>
</dbReference>
<keyword evidence="3" id="KW-1185">Reference proteome</keyword>
<evidence type="ECO:0000313" key="4">
    <source>
        <dbReference type="WBParaSite" id="PEQ_0000478601-mRNA-1"/>
    </source>
</evidence>
<feature type="disulfide bond" evidence="1">
    <location>
        <begin position="60"/>
        <end position="69"/>
    </location>
</feature>
<dbReference type="PANTHER" id="PTHR24044:SF420">
    <property type="entry name" value="DELTA AND NOTCH-LIKE EPIDERMAL GROWTH FACTOR-RELATED RECEPTOR ISOFORM X1"/>
    <property type="match status" value="1"/>
</dbReference>
<dbReference type="PANTHER" id="PTHR24044">
    <property type="entry name" value="NOTCH LIGAND FAMILY MEMBER"/>
    <property type="match status" value="1"/>
</dbReference>
<protein>
    <submittedName>
        <fullName evidence="4">EGF-like domain-containing protein</fullName>
    </submittedName>
</protein>
<feature type="domain" description="EGF-like" evidence="2">
    <location>
        <begin position="71"/>
        <end position="108"/>
    </location>
</feature>
<feature type="domain" description="EGF-like" evidence="2">
    <location>
        <begin position="33"/>
        <end position="70"/>
    </location>
</feature>
<dbReference type="GO" id="GO:0005112">
    <property type="term" value="F:Notch binding"/>
    <property type="evidence" value="ECO:0007669"/>
    <property type="project" value="TreeGrafter"/>
</dbReference>
<dbReference type="AlphaFoldDB" id="A0A914RDQ4"/>
<evidence type="ECO:0000313" key="3">
    <source>
        <dbReference type="Proteomes" id="UP000887564"/>
    </source>
</evidence>
<dbReference type="Gene3D" id="2.10.25.10">
    <property type="entry name" value="Laminin"/>
    <property type="match status" value="2"/>
</dbReference>
<accession>A0A914RDQ4</accession>
<sequence>MGSSSLNEGGFRCECPRGMIGDGIGKEGCYRSNVTLCHSDTCYNQGTCQVISETEYLCHCEWGYAGKRCEYATACLNNICGGRGECIPKADASFECKCIRGYYGNKCQFEEDGSGVDSVVCSRADANVTLRDGDSSNSPLVGVYCGHHINKVVNFYVPPTSPIYFSSNKAFISFSSSQTRIGIGGFSFEWKTVEKSKFYIMGIFPYFFPIFLV</sequence>
<dbReference type="InterPro" id="IPR035914">
    <property type="entry name" value="Sperma_CUB_dom_sf"/>
</dbReference>
<comment type="caution">
    <text evidence="1">Lacks conserved residue(s) required for the propagation of feature annotation.</text>
</comment>
<evidence type="ECO:0000259" key="2">
    <source>
        <dbReference type="PROSITE" id="PS50026"/>
    </source>
</evidence>
<dbReference type="Proteomes" id="UP000887564">
    <property type="component" value="Unplaced"/>
</dbReference>
<dbReference type="SMART" id="SM00181">
    <property type="entry name" value="EGF"/>
    <property type="match status" value="2"/>
</dbReference>
<organism evidence="3 4">
    <name type="scientific">Parascaris equorum</name>
    <name type="common">Equine roundworm</name>
    <dbReference type="NCBI Taxonomy" id="6256"/>
    <lineage>
        <taxon>Eukaryota</taxon>
        <taxon>Metazoa</taxon>
        <taxon>Ecdysozoa</taxon>
        <taxon>Nematoda</taxon>
        <taxon>Chromadorea</taxon>
        <taxon>Rhabditida</taxon>
        <taxon>Spirurina</taxon>
        <taxon>Ascaridomorpha</taxon>
        <taxon>Ascaridoidea</taxon>
        <taxon>Ascarididae</taxon>
        <taxon>Parascaris</taxon>
    </lineage>
</organism>
<name>A0A914RDQ4_PAREQ</name>
<feature type="disulfide bond" evidence="1">
    <location>
        <begin position="98"/>
        <end position="107"/>
    </location>
</feature>
<evidence type="ECO:0000256" key="1">
    <source>
        <dbReference type="PROSITE-ProRule" id="PRU00076"/>
    </source>
</evidence>
<dbReference type="SUPFAM" id="SSF57196">
    <property type="entry name" value="EGF/Laminin"/>
    <property type="match status" value="2"/>
</dbReference>
<dbReference type="PROSITE" id="PS50026">
    <property type="entry name" value="EGF_3"/>
    <property type="match status" value="2"/>
</dbReference>
<keyword evidence="1" id="KW-0245">EGF-like domain</keyword>